<dbReference type="SUPFAM" id="SSF55961">
    <property type="entry name" value="Bet v1-like"/>
    <property type="match status" value="1"/>
</dbReference>
<keyword evidence="2" id="KW-1185">Reference proteome</keyword>
<organism evidence="1 2">
    <name type="scientific">Halpernia frigidisoli</name>
    <dbReference type="NCBI Taxonomy" id="1125876"/>
    <lineage>
        <taxon>Bacteria</taxon>
        <taxon>Pseudomonadati</taxon>
        <taxon>Bacteroidota</taxon>
        <taxon>Flavobacteriia</taxon>
        <taxon>Flavobacteriales</taxon>
        <taxon>Weeksellaceae</taxon>
        <taxon>Chryseobacterium group</taxon>
        <taxon>Halpernia</taxon>
    </lineage>
</organism>
<dbReference type="STRING" id="1125876.SAMN05443292_1558"/>
<dbReference type="InterPro" id="IPR019587">
    <property type="entry name" value="Polyketide_cyclase/dehydratase"/>
</dbReference>
<dbReference type="RefSeq" id="WP_233741933.1">
    <property type="nucleotide sequence ID" value="NZ_FOQT01000002.1"/>
</dbReference>
<sequence length="172" mass="19416">MKTILKIFLALIVIIVIAMFAIGEKYHFEKSIVINAPAEKVYGQVNSSKKINLWNPWMKMDPNLKLQYSGNPGEVGDKYCWKGNDQVGEGCQEITALAPNQKQSTKMTFLKPFESIATSDILLSPNGNQTKVTWTMDCELEYPKNLMKIFLNGQMDKSYGEGLAKLKEISEK</sequence>
<dbReference type="CDD" id="cd07818">
    <property type="entry name" value="SRPBCC_1"/>
    <property type="match status" value="1"/>
</dbReference>
<gene>
    <name evidence="1" type="ORF">SAMN05443292_1558</name>
</gene>
<evidence type="ECO:0000313" key="2">
    <source>
        <dbReference type="Proteomes" id="UP000198931"/>
    </source>
</evidence>
<dbReference type="Pfam" id="PF10604">
    <property type="entry name" value="Polyketide_cyc2"/>
    <property type="match status" value="1"/>
</dbReference>
<protein>
    <submittedName>
        <fullName evidence="1">Polyketide cyclase / dehydrase and lipid transport</fullName>
    </submittedName>
</protein>
<dbReference type="AlphaFoldDB" id="A0A1I3FQZ0"/>
<reference evidence="1 2" key="1">
    <citation type="submission" date="2016-10" db="EMBL/GenBank/DDBJ databases">
        <authorList>
            <person name="de Groot N.N."/>
        </authorList>
    </citation>
    <scope>NUCLEOTIDE SEQUENCE [LARGE SCALE GENOMIC DNA]</scope>
    <source>
        <strain evidence="1 2">DSM 26000</strain>
    </source>
</reference>
<dbReference type="Proteomes" id="UP000198931">
    <property type="component" value="Unassembled WGS sequence"/>
</dbReference>
<dbReference type="InterPro" id="IPR023393">
    <property type="entry name" value="START-like_dom_sf"/>
</dbReference>
<dbReference type="Gene3D" id="3.30.530.20">
    <property type="match status" value="1"/>
</dbReference>
<accession>A0A1I3FQZ0</accession>
<proteinExistence type="predicted"/>
<name>A0A1I3FQZ0_9FLAO</name>
<dbReference type="EMBL" id="FOQT01000002">
    <property type="protein sequence ID" value="SFI13594.1"/>
    <property type="molecule type" value="Genomic_DNA"/>
</dbReference>
<evidence type="ECO:0000313" key="1">
    <source>
        <dbReference type="EMBL" id="SFI13594.1"/>
    </source>
</evidence>